<dbReference type="RefSeq" id="WP_144237923.1">
    <property type="nucleotide sequence ID" value="NZ_VJWA01000002.1"/>
</dbReference>
<feature type="chain" id="PRO_5021830949" evidence="1">
    <location>
        <begin position="20"/>
        <end position="160"/>
    </location>
</feature>
<dbReference type="InterPro" id="IPR027843">
    <property type="entry name" value="DUF4440"/>
</dbReference>
<dbReference type="Gene3D" id="3.10.450.50">
    <property type="match status" value="1"/>
</dbReference>
<name>A0A552U916_9SPHN</name>
<evidence type="ECO:0000259" key="2">
    <source>
        <dbReference type="Pfam" id="PF14534"/>
    </source>
</evidence>
<dbReference type="EMBL" id="VJWA01000002">
    <property type="protein sequence ID" value="TRW14717.1"/>
    <property type="molecule type" value="Genomic_DNA"/>
</dbReference>
<dbReference type="OrthoDB" id="1442122at2"/>
<protein>
    <submittedName>
        <fullName evidence="3">Nuclear transport factor 2 family protein</fullName>
    </submittedName>
</protein>
<comment type="caution">
    <text evidence="3">The sequence shown here is derived from an EMBL/GenBank/DDBJ whole genome shotgun (WGS) entry which is preliminary data.</text>
</comment>
<dbReference type="Pfam" id="PF14534">
    <property type="entry name" value="DUF4440"/>
    <property type="match status" value="1"/>
</dbReference>
<dbReference type="Proteomes" id="UP000317894">
    <property type="component" value="Unassembled WGS sequence"/>
</dbReference>
<evidence type="ECO:0000256" key="1">
    <source>
        <dbReference type="SAM" id="SignalP"/>
    </source>
</evidence>
<evidence type="ECO:0000313" key="3">
    <source>
        <dbReference type="EMBL" id="TRW14717.1"/>
    </source>
</evidence>
<organism evidence="3 4">
    <name type="scientific">Glacieibacterium frigidum</name>
    <dbReference type="NCBI Taxonomy" id="2593303"/>
    <lineage>
        <taxon>Bacteria</taxon>
        <taxon>Pseudomonadati</taxon>
        <taxon>Pseudomonadota</taxon>
        <taxon>Alphaproteobacteria</taxon>
        <taxon>Sphingomonadales</taxon>
        <taxon>Sphingosinicellaceae</taxon>
        <taxon>Glacieibacterium</taxon>
    </lineage>
</organism>
<feature type="domain" description="DUF4440" evidence="2">
    <location>
        <begin position="45"/>
        <end position="149"/>
    </location>
</feature>
<keyword evidence="4" id="KW-1185">Reference proteome</keyword>
<feature type="signal peptide" evidence="1">
    <location>
        <begin position="1"/>
        <end position="19"/>
    </location>
</feature>
<proteinExistence type="predicted"/>
<dbReference type="InterPro" id="IPR032710">
    <property type="entry name" value="NTF2-like_dom_sf"/>
</dbReference>
<keyword evidence="1" id="KW-0732">Signal</keyword>
<evidence type="ECO:0000313" key="4">
    <source>
        <dbReference type="Proteomes" id="UP000317894"/>
    </source>
</evidence>
<reference evidence="3 4" key="1">
    <citation type="submission" date="2019-07" db="EMBL/GenBank/DDBJ databases">
        <title>Novel species isolated from glacier.</title>
        <authorList>
            <person name="Liu Q."/>
            <person name="Xin Y.-H."/>
        </authorList>
    </citation>
    <scope>NUCLEOTIDE SEQUENCE [LARGE SCALE GENOMIC DNA]</scope>
    <source>
        <strain evidence="3 4">LB1R16</strain>
    </source>
</reference>
<gene>
    <name evidence="3" type="ORF">FMM06_13605</name>
</gene>
<dbReference type="SUPFAM" id="SSF54427">
    <property type="entry name" value="NTF2-like"/>
    <property type="match status" value="1"/>
</dbReference>
<sequence>MFRTLAATLLLAAATPAYAAWTTTSDAVREAAKQPDIAGVLDAMTRIDTATMTGDRAAFLGALAPEILINSPQNGVNDLASVTQRFAGGTIAYDSFDRIVDRIAPRGPGEVVVMGTEILRPKGQAMHAGKTVYRRFTDIWRKDGATWKLSLRQATVFKVE</sequence>
<dbReference type="AlphaFoldDB" id="A0A552U916"/>
<accession>A0A552U916</accession>